<name>A0A6N7L4S2_9ACTN</name>
<dbReference type="AlphaFoldDB" id="A0A6N7L4S2"/>
<dbReference type="EMBL" id="WBOF01000004">
    <property type="protein sequence ID" value="MQS17294.1"/>
    <property type="molecule type" value="Genomic_DNA"/>
</dbReference>
<organism evidence="1 2">
    <name type="scientific">Streptomyces kaniharaensis</name>
    <dbReference type="NCBI Taxonomy" id="212423"/>
    <lineage>
        <taxon>Bacteria</taxon>
        <taxon>Bacillati</taxon>
        <taxon>Actinomycetota</taxon>
        <taxon>Actinomycetes</taxon>
        <taxon>Kitasatosporales</taxon>
        <taxon>Streptomycetaceae</taxon>
        <taxon>Streptomyces</taxon>
    </lineage>
</organism>
<comment type="caution">
    <text evidence="1">The sequence shown here is derived from an EMBL/GenBank/DDBJ whole genome shotgun (WGS) entry which is preliminary data.</text>
</comment>
<reference evidence="1 2" key="1">
    <citation type="submission" date="2019-09" db="EMBL/GenBank/DDBJ databases">
        <title>Genome Sequences of Streptomyces kaniharaensis ATCC 21070.</title>
        <authorList>
            <person name="Zhu W."/>
            <person name="De Crecy-Lagard V."/>
            <person name="Richards N.G."/>
        </authorList>
    </citation>
    <scope>NUCLEOTIDE SEQUENCE [LARGE SCALE GENOMIC DNA]</scope>
    <source>
        <strain evidence="1 2">SF-557</strain>
    </source>
</reference>
<dbReference type="RefSeq" id="WP_153469916.1">
    <property type="nucleotide sequence ID" value="NZ_WBOF01000004.1"/>
</dbReference>
<evidence type="ECO:0000313" key="1">
    <source>
        <dbReference type="EMBL" id="MQS17294.1"/>
    </source>
</evidence>
<proteinExistence type="predicted"/>
<dbReference type="Proteomes" id="UP000450000">
    <property type="component" value="Unassembled WGS sequence"/>
</dbReference>
<gene>
    <name evidence="1" type="ORF">F7Q99_35230</name>
</gene>
<evidence type="ECO:0000313" key="2">
    <source>
        <dbReference type="Proteomes" id="UP000450000"/>
    </source>
</evidence>
<sequence length="187" mass="20100">MGWTTLWEPRDAPGRSSVIRSPEEGMVLWCYCATGTGTPLLGQVCPRRQRTAMARRRCQLCGSSIDRDAKVVFIAGESEGTAAQLVREPPLHAACAAYAARVCPYLVVGSRAGALRVAEALSYQLFEERVRPSGLDPQADMLREVFPLGSSAAPRFGALENLMAVPAGTWVPFAAWFTDLAPSGSQG</sequence>
<accession>A0A6N7L4S2</accession>
<keyword evidence="2" id="KW-1185">Reference proteome</keyword>
<protein>
    <submittedName>
        <fullName evidence="1">Uncharacterized protein</fullName>
    </submittedName>
</protein>